<evidence type="ECO:0008006" key="4">
    <source>
        <dbReference type="Google" id="ProtNLM"/>
    </source>
</evidence>
<keyword evidence="1" id="KW-0472">Membrane</keyword>
<dbReference type="EMBL" id="JAEILT010000003">
    <property type="protein sequence ID" value="MBJ2135358.1"/>
    <property type="molecule type" value="Genomic_DNA"/>
</dbReference>
<evidence type="ECO:0000256" key="1">
    <source>
        <dbReference type="SAM" id="Phobius"/>
    </source>
</evidence>
<dbReference type="RefSeq" id="WP_198823678.1">
    <property type="nucleotide sequence ID" value="NZ_JAEILT010000003.1"/>
</dbReference>
<dbReference type="Proteomes" id="UP000649232">
    <property type="component" value="Unassembled WGS sequence"/>
</dbReference>
<dbReference type="InterPro" id="IPR009883">
    <property type="entry name" value="YgfX"/>
</dbReference>
<evidence type="ECO:0000313" key="2">
    <source>
        <dbReference type="EMBL" id="MBJ2135358.1"/>
    </source>
</evidence>
<feature type="transmembrane region" description="Helical" evidence="1">
    <location>
        <begin position="7"/>
        <end position="26"/>
    </location>
</feature>
<dbReference type="Pfam" id="PF07254">
    <property type="entry name" value="Cpta_toxin"/>
    <property type="match status" value="1"/>
</dbReference>
<keyword evidence="1" id="KW-0812">Transmembrane</keyword>
<comment type="caution">
    <text evidence="2">The sequence shown here is derived from an EMBL/GenBank/DDBJ whole genome shotgun (WGS) entry which is preliminary data.</text>
</comment>
<sequence length="146" mass="17396">MKPSRWQIYICCIAYLVLSASVFAWQPNVVRYQLLLQIAVWLAISVYCTKKWRKIDRSAWVVQVSYQGEWNYLDARQEANWWIGEESKMLDGLLWVQLIPLLQRTQPRASSARWCWIFKDSVSERDYRRLCRCILASQQRSSISQT</sequence>
<keyword evidence="1" id="KW-1133">Transmembrane helix</keyword>
<name>A0ABS0W989_9ALTE</name>
<accession>A0ABS0W989</accession>
<gene>
    <name evidence="2" type="ORF">JEU11_02745</name>
</gene>
<organism evidence="2 3">
    <name type="scientific">Paraglaciecola chathamensis</name>
    <dbReference type="NCBI Taxonomy" id="368405"/>
    <lineage>
        <taxon>Bacteria</taxon>
        <taxon>Pseudomonadati</taxon>
        <taxon>Pseudomonadota</taxon>
        <taxon>Gammaproteobacteria</taxon>
        <taxon>Alteromonadales</taxon>
        <taxon>Alteromonadaceae</taxon>
        <taxon>Paraglaciecola</taxon>
    </lineage>
</organism>
<feature type="transmembrane region" description="Helical" evidence="1">
    <location>
        <begin position="32"/>
        <end position="49"/>
    </location>
</feature>
<proteinExistence type="predicted"/>
<reference evidence="2 3" key="1">
    <citation type="submission" date="2020-12" db="EMBL/GenBank/DDBJ databases">
        <title>Draft genome sequences of nine environmental bacterial isolates colonizing plastic.</title>
        <authorList>
            <person name="Borre I."/>
            <person name="Sonnenschein E.C."/>
        </authorList>
    </citation>
    <scope>NUCLEOTIDE SEQUENCE [LARGE SCALE GENOMIC DNA]</scope>
    <source>
        <strain evidence="2 3">IB30</strain>
    </source>
</reference>
<protein>
    <recommendedName>
        <fullName evidence="4">Toxin CptA</fullName>
    </recommendedName>
</protein>
<evidence type="ECO:0000313" key="3">
    <source>
        <dbReference type="Proteomes" id="UP000649232"/>
    </source>
</evidence>